<sequence>MDRKNAASALGRSAKTLSAWARLKIGPTPVKVGGRIFYRWAEIQKFASV</sequence>
<accession>A0A552UAS7</accession>
<evidence type="ECO:0000313" key="1">
    <source>
        <dbReference type="EMBL" id="TRW15321.1"/>
    </source>
</evidence>
<dbReference type="GO" id="GO:0003677">
    <property type="term" value="F:DNA binding"/>
    <property type="evidence" value="ECO:0007669"/>
    <property type="project" value="UniProtKB-KW"/>
</dbReference>
<dbReference type="OrthoDB" id="9806994at2"/>
<dbReference type="EMBL" id="VJWA01000002">
    <property type="protein sequence ID" value="TRW15321.1"/>
    <property type="molecule type" value="Genomic_DNA"/>
</dbReference>
<reference evidence="1 2" key="1">
    <citation type="submission" date="2019-07" db="EMBL/GenBank/DDBJ databases">
        <title>Novel species isolated from glacier.</title>
        <authorList>
            <person name="Liu Q."/>
            <person name="Xin Y.-H."/>
        </authorList>
    </citation>
    <scope>NUCLEOTIDE SEQUENCE [LARGE SCALE GENOMIC DNA]</scope>
    <source>
        <strain evidence="1 2">LB1R16</strain>
    </source>
</reference>
<name>A0A552UAS7_9SPHN</name>
<evidence type="ECO:0000313" key="2">
    <source>
        <dbReference type="Proteomes" id="UP000317894"/>
    </source>
</evidence>
<organism evidence="1 2">
    <name type="scientific">Glacieibacterium frigidum</name>
    <dbReference type="NCBI Taxonomy" id="2593303"/>
    <lineage>
        <taxon>Bacteria</taxon>
        <taxon>Pseudomonadati</taxon>
        <taxon>Pseudomonadota</taxon>
        <taxon>Alphaproteobacteria</taxon>
        <taxon>Sphingomonadales</taxon>
        <taxon>Sphingosinicellaceae</taxon>
        <taxon>Glacieibacterium</taxon>
    </lineage>
</organism>
<dbReference type="InterPro" id="IPR009061">
    <property type="entry name" value="DNA-bd_dom_put_sf"/>
</dbReference>
<dbReference type="AlphaFoldDB" id="A0A552UAS7"/>
<gene>
    <name evidence="1" type="ORF">FMM06_14085</name>
</gene>
<comment type="caution">
    <text evidence="1">The sequence shown here is derived from an EMBL/GenBank/DDBJ whole genome shotgun (WGS) entry which is preliminary data.</text>
</comment>
<keyword evidence="2" id="KW-1185">Reference proteome</keyword>
<keyword evidence="1" id="KW-0238">DNA-binding</keyword>
<protein>
    <submittedName>
        <fullName evidence="1">DNA-binding protein</fullName>
    </submittedName>
</protein>
<dbReference type="SUPFAM" id="SSF46955">
    <property type="entry name" value="Putative DNA-binding domain"/>
    <property type="match status" value="1"/>
</dbReference>
<proteinExistence type="predicted"/>
<dbReference type="Proteomes" id="UP000317894">
    <property type="component" value="Unassembled WGS sequence"/>
</dbReference>